<dbReference type="InterPro" id="IPR011006">
    <property type="entry name" value="CheY-like_superfamily"/>
</dbReference>
<dbReference type="SUPFAM" id="SSF55874">
    <property type="entry name" value="ATPase domain of HSP90 chaperone/DNA topoisomerase II/histidine kinase"/>
    <property type="match status" value="1"/>
</dbReference>
<dbReference type="CDD" id="cd16922">
    <property type="entry name" value="HATPase_EvgS-ArcB-TorS-like"/>
    <property type="match status" value="1"/>
</dbReference>
<keyword evidence="10" id="KW-0067">ATP-binding</keyword>
<gene>
    <name evidence="24" type="ORF">AZI85_06595</name>
</gene>
<dbReference type="PROSITE" id="PS50894">
    <property type="entry name" value="HPT"/>
    <property type="match status" value="1"/>
</dbReference>
<dbReference type="PANTHER" id="PTHR45339">
    <property type="entry name" value="HYBRID SIGNAL TRANSDUCTION HISTIDINE KINASE J"/>
    <property type="match status" value="1"/>
</dbReference>
<keyword evidence="9 24" id="KW-0418">Kinase</keyword>
<dbReference type="Gene3D" id="3.30.450.20">
    <property type="entry name" value="PAS domain"/>
    <property type="match status" value="1"/>
</dbReference>
<dbReference type="GO" id="GO:0000155">
    <property type="term" value="F:phosphorelay sensor kinase activity"/>
    <property type="evidence" value="ECO:0007669"/>
    <property type="project" value="InterPro"/>
</dbReference>
<protein>
    <recommendedName>
        <fullName evidence="15">Sensory/regulatory protein RpfC</fullName>
        <ecNumber evidence="3">2.7.13.3</ecNumber>
    </recommendedName>
</protein>
<comment type="subcellular location">
    <subcellularLocation>
        <location evidence="2">Cell membrane</location>
        <topology evidence="2">Multi-pass membrane protein</topology>
    </subcellularLocation>
</comment>
<dbReference type="OrthoDB" id="5287236at2"/>
<evidence type="ECO:0000256" key="11">
    <source>
        <dbReference type="ARBA" id="ARBA00022989"/>
    </source>
</evidence>
<dbReference type="InterPro" id="IPR004358">
    <property type="entry name" value="Sig_transdc_His_kin-like_C"/>
</dbReference>
<evidence type="ECO:0000256" key="8">
    <source>
        <dbReference type="ARBA" id="ARBA00022741"/>
    </source>
</evidence>
<dbReference type="Pfam" id="PF00072">
    <property type="entry name" value="Response_reg"/>
    <property type="match status" value="1"/>
</dbReference>
<dbReference type="Pfam" id="PF02518">
    <property type="entry name" value="HATPase_c"/>
    <property type="match status" value="1"/>
</dbReference>
<evidence type="ECO:0000313" key="24">
    <source>
        <dbReference type="EMBL" id="KYG62245.1"/>
    </source>
</evidence>
<dbReference type="SUPFAM" id="SSF47384">
    <property type="entry name" value="Homodimeric domain of signal transducing histidine kinase"/>
    <property type="match status" value="1"/>
</dbReference>
<dbReference type="SUPFAM" id="SSF47226">
    <property type="entry name" value="Histidine-containing phosphotransfer domain, HPT domain"/>
    <property type="match status" value="1"/>
</dbReference>
<feature type="domain" description="PAS" evidence="21">
    <location>
        <begin position="204"/>
        <end position="246"/>
    </location>
</feature>
<dbReference type="FunFam" id="1.10.287.130:FF:000002">
    <property type="entry name" value="Two-component osmosensing histidine kinase"/>
    <property type="match status" value="1"/>
</dbReference>
<dbReference type="SMART" id="SM00387">
    <property type="entry name" value="HATPase_c"/>
    <property type="match status" value="1"/>
</dbReference>
<evidence type="ECO:0000256" key="4">
    <source>
        <dbReference type="ARBA" id="ARBA00022475"/>
    </source>
</evidence>
<dbReference type="SUPFAM" id="SSF55785">
    <property type="entry name" value="PYP-like sensor domain (PAS domain)"/>
    <property type="match status" value="1"/>
</dbReference>
<dbReference type="Pfam" id="PF08448">
    <property type="entry name" value="PAS_4"/>
    <property type="match status" value="1"/>
</dbReference>
<evidence type="ECO:0000259" key="20">
    <source>
        <dbReference type="PROSITE" id="PS50110"/>
    </source>
</evidence>
<dbReference type="PANTHER" id="PTHR45339:SF1">
    <property type="entry name" value="HYBRID SIGNAL TRANSDUCTION HISTIDINE KINASE J"/>
    <property type="match status" value="1"/>
</dbReference>
<keyword evidence="5 17" id="KW-0597">Phosphoprotein</keyword>
<dbReference type="Gene3D" id="1.20.120.160">
    <property type="entry name" value="HPT domain"/>
    <property type="match status" value="1"/>
</dbReference>
<dbReference type="InterPro" id="IPR000014">
    <property type="entry name" value="PAS"/>
</dbReference>
<evidence type="ECO:0000256" key="5">
    <source>
        <dbReference type="ARBA" id="ARBA00022553"/>
    </source>
</evidence>
<keyword evidence="12" id="KW-0902">Two-component regulatory system</keyword>
<dbReference type="SUPFAM" id="SSF52172">
    <property type="entry name" value="CheY-like"/>
    <property type="match status" value="1"/>
</dbReference>
<dbReference type="InterPro" id="IPR001789">
    <property type="entry name" value="Sig_transdc_resp-reg_receiver"/>
</dbReference>
<proteinExistence type="predicted"/>
<dbReference type="CDD" id="cd00082">
    <property type="entry name" value="HisKA"/>
    <property type="match status" value="1"/>
</dbReference>
<reference evidence="24" key="1">
    <citation type="submission" date="2016-03" db="EMBL/GenBank/DDBJ databases">
        <authorList>
            <person name="Ploux O."/>
        </authorList>
    </citation>
    <scope>NUCLEOTIDE SEQUENCE [LARGE SCALE GENOMIC DNA]</scope>
    <source>
        <strain evidence="24">BER2</strain>
    </source>
</reference>
<dbReference type="GO" id="GO:0005886">
    <property type="term" value="C:plasma membrane"/>
    <property type="evidence" value="ECO:0007669"/>
    <property type="project" value="UniProtKB-SubCell"/>
</dbReference>
<dbReference type="FunFam" id="3.30.565.10:FF:000010">
    <property type="entry name" value="Sensor histidine kinase RcsC"/>
    <property type="match status" value="1"/>
</dbReference>
<dbReference type="SMART" id="SM00073">
    <property type="entry name" value="HPT"/>
    <property type="match status" value="1"/>
</dbReference>
<dbReference type="InterPro" id="IPR008207">
    <property type="entry name" value="Sig_transdc_His_kin_Hpt_dom"/>
</dbReference>
<feature type="domain" description="HPt" evidence="23">
    <location>
        <begin position="732"/>
        <end position="826"/>
    </location>
</feature>
<dbReference type="CDD" id="cd17546">
    <property type="entry name" value="REC_hyHK_CKI1_RcsC-like"/>
    <property type="match status" value="1"/>
</dbReference>
<feature type="modified residue" description="4-aspartylphosphate" evidence="17">
    <location>
        <position position="642"/>
    </location>
</feature>
<dbReference type="InterPro" id="IPR036641">
    <property type="entry name" value="HPT_dom_sf"/>
</dbReference>
<dbReference type="InterPro" id="IPR003594">
    <property type="entry name" value="HATPase_dom"/>
</dbReference>
<dbReference type="NCBIfam" id="TIGR00229">
    <property type="entry name" value="sensory_box"/>
    <property type="match status" value="1"/>
</dbReference>
<evidence type="ECO:0000259" key="22">
    <source>
        <dbReference type="PROSITE" id="PS50113"/>
    </source>
</evidence>
<accession>A0A150WH73</accession>
<keyword evidence="6" id="KW-0808">Transferase</keyword>
<feature type="domain" description="Response regulatory" evidence="20">
    <location>
        <begin position="593"/>
        <end position="710"/>
    </location>
</feature>
<keyword evidence="8" id="KW-0547">Nucleotide-binding</keyword>
<dbReference type="Pfam" id="PF01627">
    <property type="entry name" value="Hpt"/>
    <property type="match status" value="1"/>
</dbReference>
<dbReference type="InterPro" id="IPR005467">
    <property type="entry name" value="His_kinase_dom"/>
</dbReference>
<evidence type="ECO:0000256" key="2">
    <source>
        <dbReference type="ARBA" id="ARBA00004651"/>
    </source>
</evidence>
<evidence type="ECO:0000256" key="15">
    <source>
        <dbReference type="ARBA" id="ARBA00068150"/>
    </source>
</evidence>
<dbReference type="CDD" id="cd00130">
    <property type="entry name" value="PAS"/>
    <property type="match status" value="1"/>
</dbReference>
<feature type="modified residue" description="Phosphohistidine" evidence="16">
    <location>
        <position position="771"/>
    </location>
</feature>
<evidence type="ECO:0000256" key="10">
    <source>
        <dbReference type="ARBA" id="ARBA00022840"/>
    </source>
</evidence>
<feature type="transmembrane region" description="Helical" evidence="18">
    <location>
        <begin position="12"/>
        <end position="31"/>
    </location>
</feature>
<comment type="caution">
    <text evidence="24">The sequence shown here is derived from an EMBL/GenBank/DDBJ whole genome shotgun (WGS) entry which is preliminary data.</text>
</comment>
<dbReference type="Pfam" id="PF00512">
    <property type="entry name" value="HisKA"/>
    <property type="match status" value="1"/>
</dbReference>
<dbReference type="SMART" id="SM00388">
    <property type="entry name" value="HisKA"/>
    <property type="match status" value="1"/>
</dbReference>
<evidence type="ECO:0000256" key="9">
    <source>
        <dbReference type="ARBA" id="ARBA00022777"/>
    </source>
</evidence>
<evidence type="ECO:0000259" key="21">
    <source>
        <dbReference type="PROSITE" id="PS50112"/>
    </source>
</evidence>
<sequence>MNSASFFKTFVARWGVELSLVLFCALGVYLYQNPHFLTKASAKETPPEVVVTLQKITEIIERAEASEKLFIHHRKAQDLADYNQQVLLLNYQMGLLTKLVVGEVSLQKKAVQLNKVLHAHFESVNKVLIERQQGRAVRVPASASVLTEVTKTFPLNSSSGPVWQRIEFLWAVLGLLVSLLIFSRLWQKQEVRKQQTLAASLQTRSILLDTILNSMSEALVVTDDKGYFTHYNAAAQRIIGTHVKEVATEVSVEEIGFFNVTSGELYTQKNLPFYRALRGEQVDDLEIFVQNETHPQGTYISLSSRSLNDIDGGIAGALVVFRDVSRRKMIEQEWARAREAALEASLKKSDFLAAMSHEIRTPMNGVIGMTTLLADTPLNEEQKEYVGTVKRSAESLLMLINDILDYSKIEAGKVSLDPQAFDLKFLVRDITEMFKAAVAEKNVGLKMHVSDKMPKHFVGDAGRLRQILVNLIGNAVKFTDKGFISLDISAVPQGASYVLKFEVKDTGPGLKEEERRSLFQKYFQTKNGAKAGGTGLGLSICKQLVDLMQGEIGVESVVGLGSNFWFTVILPVANEQDIPRFSDTKFAKVFKGSVLVVEDQVVNQRVAQNYLRKLGLEVDLASNGLVAFEKCQNQKYDLIFMDCQMPVLNGYEATKRIRQLEGEKGQTPIIALTADAGGADKTNYSESGMNGFLAKPIELQHLLEVLQRWLPTQENTLDLKALEQLESYVVKDQNLVAVLIEDLESSAPSLISSMKKSFQEFDVTGLSEAAHALKSAAATLGAQRLAELCASVEQLTEVSLAADFITQIEEQFAASLNELKTYLAEKKAA</sequence>
<keyword evidence="4" id="KW-1003">Cell membrane</keyword>
<comment type="catalytic activity">
    <reaction evidence="1">
        <text>ATP + protein L-histidine = ADP + protein N-phospho-L-histidine.</text>
        <dbReference type="EC" id="2.7.13.3"/>
    </reaction>
</comment>
<evidence type="ECO:0000256" key="6">
    <source>
        <dbReference type="ARBA" id="ARBA00022679"/>
    </source>
</evidence>
<dbReference type="GO" id="GO:0005524">
    <property type="term" value="F:ATP binding"/>
    <property type="evidence" value="ECO:0007669"/>
    <property type="project" value="UniProtKB-KW"/>
</dbReference>
<dbReference type="InterPro" id="IPR003661">
    <property type="entry name" value="HisK_dim/P_dom"/>
</dbReference>
<evidence type="ECO:0000256" key="14">
    <source>
        <dbReference type="ARBA" id="ARBA00064003"/>
    </source>
</evidence>
<dbReference type="Gene3D" id="1.10.287.130">
    <property type="match status" value="1"/>
</dbReference>
<evidence type="ECO:0000256" key="16">
    <source>
        <dbReference type="PROSITE-ProRule" id="PRU00110"/>
    </source>
</evidence>
<dbReference type="RefSeq" id="WP_063244346.1">
    <property type="nucleotide sequence ID" value="NZ_LUKF01000016.1"/>
</dbReference>
<evidence type="ECO:0000259" key="23">
    <source>
        <dbReference type="PROSITE" id="PS50894"/>
    </source>
</evidence>
<dbReference type="Gene3D" id="3.40.50.2300">
    <property type="match status" value="1"/>
</dbReference>
<organism evidence="24">
    <name type="scientific">Bdellovibrio bacteriovorus</name>
    <dbReference type="NCBI Taxonomy" id="959"/>
    <lineage>
        <taxon>Bacteria</taxon>
        <taxon>Pseudomonadati</taxon>
        <taxon>Bdellovibrionota</taxon>
        <taxon>Bdellovibrionia</taxon>
        <taxon>Bdellovibrionales</taxon>
        <taxon>Pseudobdellovibrionaceae</taxon>
        <taxon>Bdellovibrio</taxon>
    </lineage>
</organism>
<dbReference type="PRINTS" id="PR00344">
    <property type="entry name" value="BCTRLSENSOR"/>
</dbReference>
<evidence type="ECO:0000256" key="18">
    <source>
        <dbReference type="SAM" id="Phobius"/>
    </source>
</evidence>
<keyword evidence="7 18" id="KW-0812">Transmembrane</keyword>
<dbReference type="InterPro" id="IPR036890">
    <property type="entry name" value="HATPase_C_sf"/>
</dbReference>
<dbReference type="Gene3D" id="3.30.565.10">
    <property type="entry name" value="Histidine kinase-like ATPase, C-terminal domain"/>
    <property type="match status" value="1"/>
</dbReference>
<dbReference type="Proteomes" id="UP000075391">
    <property type="component" value="Unassembled WGS sequence"/>
</dbReference>
<dbReference type="PROSITE" id="PS50112">
    <property type="entry name" value="PAS"/>
    <property type="match status" value="1"/>
</dbReference>
<dbReference type="InterPro" id="IPR000700">
    <property type="entry name" value="PAS-assoc_C"/>
</dbReference>
<dbReference type="EMBL" id="LUKF01000016">
    <property type="protein sequence ID" value="KYG62245.1"/>
    <property type="molecule type" value="Genomic_DNA"/>
</dbReference>
<dbReference type="SMART" id="SM00448">
    <property type="entry name" value="REC"/>
    <property type="match status" value="1"/>
</dbReference>
<dbReference type="InterPro" id="IPR013656">
    <property type="entry name" value="PAS_4"/>
</dbReference>
<evidence type="ECO:0000256" key="12">
    <source>
        <dbReference type="ARBA" id="ARBA00023012"/>
    </source>
</evidence>
<feature type="domain" description="Histidine kinase" evidence="19">
    <location>
        <begin position="354"/>
        <end position="574"/>
    </location>
</feature>
<keyword evidence="13 18" id="KW-0472">Membrane</keyword>
<feature type="transmembrane region" description="Helical" evidence="18">
    <location>
        <begin position="168"/>
        <end position="186"/>
    </location>
</feature>
<name>A0A150WH73_BDEBC</name>
<evidence type="ECO:0000256" key="13">
    <source>
        <dbReference type="ARBA" id="ARBA00023136"/>
    </source>
</evidence>
<evidence type="ECO:0000256" key="3">
    <source>
        <dbReference type="ARBA" id="ARBA00012438"/>
    </source>
</evidence>
<dbReference type="AlphaFoldDB" id="A0A150WH73"/>
<dbReference type="PROSITE" id="PS50110">
    <property type="entry name" value="RESPONSE_REGULATORY"/>
    <property type="match status" value="1"/>
</dbReference>
<keyword evidence="11 18" id="KW-1133">Transmembrane helix</keyword>
<dbReference type="PROSITE" id="PS50109">
    <property type="entry name" value="HIS_KIN"/>
    <property type="match status" value="1"/>
</dbReference>
<comment type="subunit">
    <text evidence="14">At low DSF concentrations, interacts with RpfF.</text>
</comment>
<evidence type="ECO:0000256" key="1">
    <source>
        <dbReference type="ARBA" id="ARBA00000085"/>
    </source>
</evidence>
<evidence type="ECO:0000256" key="7">
    <source>
        <dbReference type="ARBA" id="ARBA00022692"/>
    </source>
</evidence>
<feature type="domain" description="PAC" evidence="22">
    <location>
        <begin position="283"/>
        <end position="336"/>
    </location>
</feature>
<dbReference type="InterPro" id="IPR035965">
    <property type="entry name" value="PAS-like_dom_sf"/>
</dbReference>
<dbReference type="EC" id="2.7.13.3" evidence="3"/>
<evidence type="ECO:0000259" key="19">
    <source>
        <dbReference type="PROSITE" id="PS50109"/>
    </source>
</evidence>
<dbReference type="PROSITE" id="PS50113">
    <property type="entry name" value="PAC"/>
    <property type="match status" value="1"/>
</dbReference>
<evidence type="ECO:0000256" key="17">
    <source>
        <dbReference type="PROSITE-ProRule" id="PRU00169"/>
    </source>
</evidence>
<dbReference type="InterPro" id="IPR036097">
    <property type="entry name" value="HisK_dim/P_sf"/>
</dbReference>